<name>J5Q929_TRIAS</name>
<reference evidence="1 2" key="1">
    <citation type="journal article" date="2012" name="Eukaryot. Cell">
        <title>Draft genome sequence of CBS 2479, the standard type strain of Trichosporon asahii.</title>
        <authorList>
            <person name="Yang R.Y."/>
            <person name="Li H.T."/>
            <person name="Zhu H."/>
            <person name="Zhou G.P."/>
            <person name="Wang M."/>
            <person name="Wang L."/>
        </authorList>
    </citation>
    <scope>NUCLEOTIDE SEQUENCE [LARGE SCALE GENOMIC DNA]</scope>
    <source>
        <strain evidence="2">ATCC 90039 / CBS 2479 / JCM 2466 / KCTC 7840 / NCYC 2677 / UAMH 7654</strain>
    </source>
</reference>
<accession>J5Q929</accession>
<proteinExistence type="predicted"/>
<protein>
    <submittedName>
        <fullName evidence="1">Uncharacterized protein</fullName>
    </submittedName>
</protein>
<dbReference type="GO" id="GO:0090324">
    <property type="term" value="P:negative regulation of oxidative phosphorylation"/>
    <property type="evidence" value="ECO:0007669"/>
    <property type="project" value="InterPro"/>
</dbReference>
<comment type="caution">
    <text evidence="1">The sequence shown here is derived from an EMBL/GenBank/DDBJ whole genome shotgun (WGS) entry which is preliminary data.</text>
</comment>
<dbReference type="VEuPathDB" id="FungiDB:A1Q1_05334"/>
<dbReference type="HOGENOM" id="CLU_1246124_0_0_1"/>
<evidence type="ECO:0000313" key="1">
    <source>
        <dbReference type="EMBL" id="EJT46123.1"/>
    </source>
</evidence>
<dbReference type="InterPro" id="IPR052000">
    <property type="entry name" value="ETFRF1"/>
</dbReference>
<evidence type="ECO:0000313" key="2">
    <source>
        <dbReference type="Proteomes" id="UP000002748"/>
    </source>
</evidence>
<dbReference type="PANTHER" id="PTHR21024:SF0">
    <property type="entry name" value="ELECTRON TRANSFER FLAVOPROTEIN REGULATORY FACTOR 1"/>
    <property type="match status" value="1"/>
</dbReference>
<dbReference type="OrthoDB" id="10258445at2759"/>
<dbReference type="KEGG" id="tasa:A1Q1_05334"/>
<dbReference type="GO" id="GO:0005739">
    <property type="term" value="C:mitochondrion"/>
    <property type="evidence" value="ECO:0007669"/>
    <property type="project" value="TreeGrafter"/>
</dbReference>
<dbReference type="EMBL" id="ALBS01000304">
    <property type="protein sequence ID" value="EJT46123.1"/>
    <property type="molecule type" value="Genomic_DNA"/>
</dbReference>
<gene>
    <name evidence="1" type="ORF">A1Q1_05334</name>
</gene>
<organism evidence="1 2">
    <name type="scientific">Trichosporon asahii var. asahii (strain ATCC 90039 / CBS 2479 / JCM 2466 / KCTC 7840 / NBRC 103889/ NCYC 2677 / UAMH 7654)</name>
    <name type="common">Yeast</name>
    <dbReference type="NCBI Taxonomy" id="1186058"/>
    <lineage>
        <taxon>Eukaryota</taxon>
        <taxon>Fungi</taxon>
        <taxon>Dikarya</taxon>
        <taxon>Basidiomycota</taxon>
        <taxon>Agaricomycotina</taxon>
        <taxon>Tremellomycetes</taxon>
        <taxon>Trichosporonales</taxon>
        <taxon>Trichosporonaceae</taxon>
        <taxon>Trichosporon</taxon>
    </lineage>
</organism>
<dbReference type="AlphaFoldDB" id="J5Q929"/>
<dbReference type="Proteomes" id="UP000002748">
    <property type="component" value="Unassembled WGS sequence"/>
</dbReference>
<sequence>MSLVGTLRRFIGTRAASTVTAAQATPAAPPAPEAAPSIEELRQRAKRVYKEVSRLATDPSVWKASLLAVQATLLHRDASSTSCTSITITDHQLHRLGRDYPDENYNFNMRLRRAFEMVKPTQRSRSFCNARATVRPPTLVLSECVRNARSTSLTQLIRNRANGPENKNIDDPVKLKQQLELAEHIKKEILAMYSIRKYRGIRSRYYSHEAPRELPDHFHQKL</sequence>
<dbReference type="RefSeq" id="XP_014177541.1">
    <property type="nucleotide sequence ID" value="XM_014322066.1"/>
</dbReference>
<dbReference type="GeneID" id="25988846"/>
<dbReference type="PANTHER" id="PTHR21024">
    <property type="entry name" value="GROWTH HORMONE-INDUCIBLE SOLUBLE PROTEIN-RELATED"/>
    <property type="match status" value="1"/>
</dbReference>
<dbReference type="GO" id="GO:0022904">
    <property type="term" value="P:respiratory electron transport chain"/>
    <property type="evidence" value="ECO:0007669"/>
    <property type="project" value="TreeGrafter"/>
</dbReference>